<evidence type="ECO:0000313" key="2">
    <source>
        <dbReference type="EMBL" id="OIQ76180.1"/>
    </source>
</evidence>
<dbReference type="Pfam" id="PF02597">
    <property type="entry name" value="ThiS"/>
    <property type="match status" value="1"/>
</dbReference>
<dbReference type="InterPro" id="IPR012675">
    <property type="entry name" value="Beta-grasp_dom_sf"/>
</dbReference>
<accession>A0A1J5Q8H5</accession>
<sequence length="86" mass="9206">MTTTTIRYFAGVREAVGVASEQLELPATLRTLGDVRAWLAQRDARHAAALGAERTLRIACDQVMVDADAPLRHGGEIAFFPPVTGG</sequence>
<dbReference type="AlphaFoldDB" id="A0A1J5Q8H5"/>
<gene>
    <name evidence="2" type="primary">moaD_6</name>
    <name evidence="2" type="ORF">GALL_421430</name>
</gene>
<keyword evidence="1" id="KW-0547">Nucleotide-binding</keyword>
<name>A0A1J5Q8H5_9ZZZZ</name>
<evidence type="ECO:0000256" key="1">
    <source>
        <dbReference type="ARBA" id="ARBA00022741"/>
    </source>
</evidence>
<dbReference type="NCBIfam" id="TIGR01682">
    <property type="entry name" value="moaD"/>
    <property type="match status" value="1"/>
</dbReference>
<comment type="caution">
    <text evidence="2">The sequence shown here is derived from an EMBL/GenBank/DDBJ whole genome shotgun (WGS) entry which is preliminary data.</text>
</comment>
<dbReference type="GO" id="GO:1990133">
    <property type="term" value="C:molybdopterin adenylyltransferase complex"/>
    <property type="evidence" value="ECO:0007669"/>
    <property type="project" value="TreeGrafter"/>
</dbReference>
<dbReference type="Gene3D" id="3.10.20.30">
    <property type="match status" value="1"/>
</dbReference>
<dbReference type="GO" id="GO:0000166">
    <property type="term" value="F:nucleotide binding"/>
    <property type="evidence" value="ECO:0007669"/>
    <property type="project" value="UniProtKB-KW"/>
</dbReference>
<dbReference type="EMBL" id="MLJW01001943">
    <property type="protein sequence ID" value="OIQ76180.1"/>
    <property type="molecule type" value="Genomic_DNA"/>
</dbReference>
<dbReference type="CDD" id="cd00754">
    <property type="entry name" value="Ubl_MoaD"/>
    <property type="match status" value="1"/>
</dbReference>
<organism evidence="2">
    <name type="scientific">mine drainage metagenome</name>
    <dbReference type="NCBI Taxonomy" id="410659"/>
    <lineage>
        <taxon>unclassified sequences</taxon>
        <taxon>metagenomes</taxon>
        <taxon>ecological metagenomes</taxon>
    </lineage>
</organism>
<protein>
    <submittedName>
        <fullName evidence="2">Molybdopterin synthase sulfur carrier subunit</fullName>
    </submittedName>
</protein>
<proteinExistence type="predicted"/>
<dbReference type="PANTHER" id="PTHR33359:SF1">
    <property type="entry name" value="MOLYBDOPTERIN SYNTHASE SULFUR CARRIER SUBUNIT"/>
    <property type="match status" value="1"/>
</dbReference>
<dbReference type="InterPro" id="IPR044672">
    <property type="entry name" value="MOCS2A"/>
</dbReference>
<dbReference type="PANTHER" id="PTHR33359">
    <property type="entry name" value="MOLYBDOPTERIN SYNTHASE SULFUR CARRIER SUBUNIT"/>
    <property type="match status" value="1"/>
</dbReference>
<dbReference type="InterPro" id="IPR003749">
    <property type="entry name" value="ThiS/MoaD-like"/>
</dbReference>
<dbReference type="InterPro" id="IPR016155">
    <property type="entry name" value="Mopterin_synth/thiamin_S_b"/>
</dbReference>
<dbReference type="GO" id="GO:0006777">
    <property type="term" value="P:Mo-molybdopterin cofactor biosynthetic process"/>
    <property type="evidence" value="ECO:0007669"/>
    <property type="project" value="InterPro"/>
</dbReference>
<dbReference type="SUPFAM" id="SSF54285">
    <property type="entry name" value="MoaD/ThiS"/>
    <property type="match status" value="1"/>
</dbReference>
<reference evidence="2" key="1">
    <citation type="submission" date="2016-10" db="EMBL/GenBank/DDBJ databases">
        <title>Sequence of Gallionella enrichment culture.</title>
        <authorList>
            <person name="Poehlein A."/>
            <person name="Muehling M."/>
            <person name="Daniel R."/>
        </authorList>
    </citation>
    <scope>NUCLEOTIDE SEQUENCE</scope>
</reference>